<evidence type="ECO:0000256" key="9">
    <source>
        <dbReference type="SAM" id="Phobius"/>
    </source>
</evidence>
<evidence type="ECO:0000256" key="7">
    <source>
        <dbReference type="ARBA" id="ARBA00023157"/>
    </source>
</evidence>
<keyword evidence="4 9" id="KW-0812">Transmembrane</keyword>
<dbReference type="AlphaFoldDB" id="A0A5E4M3Q7"/>
<feature type="transmembrane region" description="Helical" evidence="9">
    <location>
        <begin position="525"/>
        <end position="547"/>
    </location>
</feature>
<evidence type="ECO:0000313" key="11">
    <source>
        <dbReference type="EMBL" id="VVC26717.1"/>
    </source>
</evidence>
<dbReference type="GO" id="GO:0043252">
    <property type="term" value="P:sodium-independent organic anion transport"/>
    <property type="evidence" value="ECO:0007669"/>
    <property type="project" value="TreeGrafter"/>
</dbReference>
<feature type="compositionally biased region" description="Polar residues" evidence="8">
    <location>
        <begin position="646"/>
        <end position="656"/>
    </location>
</feature>
<name>A0A5E4M3Q7_9HEMI</name>
<dbReference type="Pfam" id="PF03137">
    <property type="entry name" value="OATP"/>
    <property type="match status" value="1"/>
</dbReference>
<dbReference type="Proteomes" id="UP000325440">
    <property type="component" value="Unassembled WGS sequence"/>
</dbReference>
<feature type="transmembrane region" description="Helical" evidence="9">
    <location>
        <begin position="77"/>
        <end position="96"/>
    </location>
</feature>
<dbReference type="PROSITE" id="PS51465">
    <property type="entry name" value="KAZAL_2"/>
    <property type="match status" value="1"/>
</dbReference>
<feature type="transmembrane region" description="Helical" evidence="9">
    <location>
        <begin position="172"/>
        <end position="197"/>
    </location>
</feature>
<evidence type="ECO:0000256" key="5">
    <source>
        <dbReference type="ARBA" id="ARBA00022989"/>
    </source>
</evidence>
<feature type="region of interest" description="Disordered" evidence="8">
    <location>
        <begin position="616"/>
        <end position="683"/>
    </location>
</feature>
<evidence type="ECO:0000256" key="3">
    <source>
        <dbReference type="ARBA" id="ARBA00022475"/>
    </source>
</evidence>
<dbReference type="InterPro" id="IPR002350">
    <property type="entry name" value="Kazal_dom"/>
</dbReference>
<dbReference type="InterPro" id="IPR036259">
    <property type="entry name" value="MFS_trans_sf"/>
</dbReference>
<dbReference type="OrthoDB" id="5062115at2759"/>
<evidence type="ECO:0000313" key="12">
    <source>
        <dbReference type="Proteomes" id="UP000325440"/>
    </source>
</evidence>
<evidence type="ECO:0000259" key="10">
    <source>
        <dbReference type="PROSITE" id="PS51465"/>
    </source>
</evidence>
<evidence type="ECO:0000256" key="1">
    <source>
        <dbReference type="ARBA" id="ARBA00004651"/>
    </source>
</evidence>
<feature type="transmembrane region" description="Helical" evidence="9">
    <location>
        <begin position="244"/>
        <end position="263"/>
    </location>
</feature>
<feature type="transmembrane region" description="Helical" evidence="9">
    <location>
        <begin position="350"/>
        <end position="370"/>
    </location>
</feature>
<feature type="transmembrane region" description="Helical" evidence="9">
    <location>
        <begin position="493"/>
        <end position="513"/>
    </location>
</feature>
<feature type="transmembrane region" description="Helical" evidence="9">
    <location>
        <begin position="301"/>
        <end position="321"/>
    </location>
</feature>
<feature type="domain" description="Kazal-like" evidence="10">
    <location>
        <begin position="413"/>
        <end position="469"/>
    </location>
</feature>
<evidence type="ECO:0000256" key="8">
    <source>
        <dbReference type="SAM" id="MobiDB-lite"/>
    </source>
</evidence>
<dbReference type="PANTHER" id="PTHR11388:SF158">
    <property type="entry name" value="ORGANIC ANION TRANSPORTING POLYPEPTIDE 33EB"/>
    <property type="match status" value="1"/>
</dbReference>
<evidence type="ECO:0000256" key="2">
    <source>
        <dbReference type="ARBA" id="ARBA00009657"/>
    </source>
</evidence>
<evidence type="ECO:0000256" key="6">
    <source>
        <dbReference type="ARBA" id="ARBA00023136"/>
    </source>
</evidence>
<dbReference type="GO" id="GO:0015347">
    <property type="term" value="F:sodium-independent organic anion transmembrane transporter activity"/>
    <property type="evidence" value="ECO:0007669"/>
    <property type="project" value="TreeGrafter"/>
</dbReference>
<keyword evidence="3" id="KW-1003">Cell membrane</keyword>
<keyword evidence="6 9" id="KW-0472">Membrane</keyword>
<gene>
    <name evidence="11" type="ORF">CINCED_3A019621</name>
</gene>
<feature type="transmembrane region" description="Helical" evidence="9">
    <location>
        <begin position="567"/>
        <end position="591"/>
    </location>
</feature>
<feature type="transmembrane region" description="Helical" evidence="9">
    <location>
        <begin position="35"/>
        <end position="57"/>
    </location>
</feature>
<protein>
    <submittedName>
        <fullName evidence="11">Organic anion transporter polypeptide OATP,Kazal domain,Major facilitator superfamily domain</fullName>
    </submittedName>
</protein>
<comment type="similarity">
    <text evidence="2">Belongs to the organo anion transporter (TC 2.A.60) family.</text>
</comment>
<reference evidence="11 12" key="1">
    <citation type="submission" date="2019-08" db="EMBL/GenBank/DDBJ databases">
        <authorList>
            <person name="Alioto T."/>
            <person name="Alioto T."/>
            <person name="Gomez Garrido J."/>
        </authorList>
    </citation>
    <scope>NUCLEOTIDE SEQUENCE [LARGE SCALE GENOMIC DNA]</scope>
</reference>
<feature type="transmembrane region" description="Helical" evidence="9">
    <location>
        <begin position="209"/>
        <end position="232"/>
    </location>
</feature>
<organism evidence="11 12">
    <name type="scientific">Cinara cedri</name>
    <dbReference type="NCBI Taxonomy" id="506608"/>
    <lineage>
        <taxon>Eukaryota</taxon>
        <taxon>Metazoa</taxon>
        <taxon>Ecdysozoa</taxon>
        <taxon>Arthropoda</taxon>
        <taxon>Hexapoda</taxon>
        <taxon>Insecta</taxon>
        <taxon>Pterygota</taxon>
        <taxon>Neoptera</taxon>
        <taxon>Paraneoptera</taxon>
        <taxon>Hemiptera</taxon>
        <taxon>Sternorrhyncha</taxon>
        <taxon>Aphidomorpha</taxon>
        <taxon>Aphidoidea</taxon>
        <taxon>Aphididae</taxon>
        <taxon>Lachninae</taxon>
        <taxon>Cinara</taxon>
    </lineage>
</organism>
<dbReference type="PANTHER" id="PTHR11388">
    <property type="entry name" value="ORGANIC ANION TRANSPORTER"/>
    <property type="match status" value="1"/>
</dbReference>
<keyword evidence="12" id="KW-1185">Reference proteome</keyword>
<keyword evidence="5 9" id="KW-1133">Transmembrane helix</keyword>
<dbReference type="SUPFAM" id="SSF103473">
    <property type="entry name" value="MFS general substrate transporter"/>
    <property type="match status" value="1"/>
</dbReference>
<keyword evidence="7" id="KW-1015">Disulfide bond</keyword>
<dbReference type="InterPro" id="IPR004156">
    <property type="entry name" value="OATP"/>
</dbReference>
<feature type="transmembrane region" description="Helical" evidence="9">
    <location>
        <begin position="377"/>
        <end position="398"/>
    </location>
</feature>
<feature type="transmembrane region" description="Helical" evidence="9">
    <location>
        <begin position="108"/>
        <end position="128"/>
    </location>
</feature>
<dbReference type="GO" id="GO:0016323">
    <property type="term" value="C:basolateral plasma membrane"/>
    <property type="evidence" value="ECO:0007669"/>
    <property type="project" value="TreeGrafter"/>
</dbReference>
<accession>A0A5E4M3Q7</accession>
<evidence type="ECO:0000256" key="4">
    <source>
        <dbReference type="ARBA" id="ARBA00022692"/>
    </source>
</evidence>
<comment type="subcellular location">
    <subcellularLocation>
        <location evidence="1">Cell membrane</location>
        <topology evidence="1">Multi-pass membrane protein</topology>
    </subcellularLocation>
</comment>
<dbReference type="EMBL" id="CABPRJ010000043">
    <property type="protein sequence ID" value="VVC26717.1"/>
    <property type="molecule type" value="Genomic_DNA"/>
</dbReference>
<sequence>MNNNPYARPTVQPHIEDLPSDCGLQWLGYSLCRSWIRCATIGKYLITITIFIFFQTASQRYFFSTLESKSYNIPKEISDWLWMLSGFIHLILSTFIGYRGGKRNKSSWIAFFGVLQGILAVLLALINASDHYSFQRPSALVLATSETPLCNSIHGNSHYTQEPYVSSHLVKITVLCLLQVSMSLGSTAVLALGLGLLDESVTPTKIPACIGVVIGSSLLGLQTGLMVGKFAFHMSAESNLSGDIAWLIIGLILIAVSFVVVLFPGRLVTSRASSLIRNSPIYRNNRYDFRSTLGRIFGNKLVLSNVAAIACVYTVLINTLYEEPNYMESVFFVPKHTTDATDQSTIIIDFLRYPLAAICVYLSGVLICVAQPRATLLAAWNIGIICIVTILVFSGMFLRCSKIQVHNQLTHRNELNEYCNKDCSCPDNIPFEPVCSINSRIVYYSPCHAGCKTKDVYSRQEYVGCECMATEHASKRACYDHNCHQMNIGYQSISVLILSLLSTCIVGTIVLLLRSVEPDDRTTTLGFAVTFICLMGHIPGKILYYLVSHFTCILYDNNKQCRLNGSATFSTYLSLSNICILMTSAALYSCVCLMSKPMRPYGNTDSAKKFIVSSVTSPLSPLTPPGFEERAPTPTRKPPKRRPSDLTFSDSNTNIDFTRHTDDYSPRSPGTTLREGGVLTTLL</sequence>
<proteinExistence type="inferred from homology"/>